<evidence type="ECO:0000256" key="2">
    <source>
        <dbReference type="SAM" id="Phobius"/>
    </source>
</evidence>
<dbReference type="InterPro" id="IPR045063">
    <property type="entry name" value="Dynamin_N"/>
</dbReference>
<feature type="region of interest" description="Disordered" evidence="1">
    <location>
        <begin position="627"/>
        <end position="772"/>
    </location>
</feature>
<dbReference type="Gene3D" id="3.40.50.300">
    <property type="entry name" value="P-loop containing nucleotide triphosphate hydrolases"/>
    <property type="match status" value="1"/>
</dbReference>
<dbReference type="RefSeq" id="WP_171200437.1">
    <property type="nucleotide sequence ID" value="NZ_JABEND010000008.1"/>
</dbReference>
<sequence length="772" mass="81963">MAVTTALPQAIRHWRESAVEWVRTGDDPDAAQTAAVLAERRKVAVSPEVVVVGETNRGKSSLVNALLGVPGLSPVDAGVATCTYLRLSYGEQPTCVAHFGGGMADITFPPAELGRWATMAAGLPGDNDLPAPRWISASMSNELLRSVTLVDTPGVGGLAPGHADLAREAAARATALLFTVDASAPFTRGELDFLASVADRVDTVHFVLTKTDVFRGWREIMAADQQLLAQYVPRFADAAFHPVSNILAGAADAQPDPRIAETIRAQSGIGELRRVLGEDVAARASLLTDANLIRRAVTVISGEIVSLEASRRALTAGAAQARELAQRREELQSQRRAGGRSWQVMLRAEIQRARVDLTHETAREVREAGTLFRGAIDAADGEQLKQLPLHIEAYAQAMCSRAHDRLLDSMGRIVHTVLSQLFTQDELSQLAAALATRPYQPLVARGPERTKSADETMMALAGGGIGLTLGSLVRMAAAPLAATAFGVVLLPVSLALGGAAAFFMVRSRRRVQDRMHLKSWLMEVLGEAKAQIDQNVAEQFIEADAQLTLALDDALAKQVALVEAELKEVDSALRLDTSERNGRLRTLDKRVAEATGLLADGEALLTRIRGTRPASSVMLPGGLTAASATRQATPAAPAASSAPEPPQPQPPQPQQPQPPQSQPPQPQSAAPTQPGPQPDPTTTQVRPVLPPLEPVAAPPAPPGRVPPAPVFRPARTEHRNGRHAAESPGAPAIPPPAALAELAEQPRRQRRDGAEADNGHRSVDDTVPPPVE</sequence>
<protein>
    <submittedName>
        <fullName evidence="4">Dynamin</fullName>
    </submittedName>
</protein>
<accession>A0A849AC50</accession>
<dbReference type="EMBL" id="JABEND010000008">
    <property type="protein sequence ID" value="NNG36731.1"/>
    <property type="molecule type" value="Genomic_DNA"/>
</dbReference>
<dbReference type="InterPro" id="IPR051943">
    <property type="entry name" value="TRAFAC_Dynamin-like_GTPase"/>
</dbReference>
<feature type="compositionally biased region" description="Low complexity" evidence="1">
    <location>
        <begin position="627"/>
        <end position="642"/>
    </location>
</feature>
<evidence type="ECO:0000313" key="4">
    <source>
        <dbReference type="EMBL" id="NNG36731.1"/>
    </source>
</evidence>
<feature type="compositionally biased region" description="Basic and acidic residues" evidence="1">
    <location>
        <begin position="744"/>
        <end position="764"/>
    </location>
</feature>
<reference evidence="4 5" key="1">
    <citation type="submission" date="2020-05" db="EMBL/GenBank/DDBJ databases">
        <title>Nakamurella sp. DB0629 isolated from air conditioner.</title>
        <authorList>
            <person name="Kim D.H."/>
            <person name="Kim D.-U."/>
        </authorList>
    </citation>
    <scope>NUCLEOTIDE SEQUENCE [LARGE SCALE GENOMIC DNA]</scope>
    <source>
        <strain evidence="4 5">DB0629</strain>
    </source>
</reference>
<feature type="compositionally biased region" description="Pro residues" evidence="1">
    <location>
        <begin position="688"/>
        <end position="710"/>
    </location>
</feature>
<organism evidence="4 5">
    <name type="scientific">Nakamurella aerolata</name>
    <dbReference type="NCBI Taxonomy" id="1656892"/>
    <lineage>
        <taxon>Bacteria</taxon>
        <taxon>Bacillati</taxon>
        <taxon>Actinomycetota</taxon>
        <taxon>Actinomycetes</taxon>
        <taxon>Nakamurellales</taxon>
        <taxon>Nakamurellaceae</taxon>
        <taxon>Nakamurella</taxon>
    </lineage>
</organism>
<dbReference type="InterPro" id="IPR027417">
    <property type="entry name" value="P-loop_NTPase"/>
</dbReference>
<feature type="domain" description="Dynamin N-terminal" evidence="3">
    <location>
        <begin position="49"/>
        <end position="209"/>
    </location>
</feature>
<comment type="caution">
    <text evidence="4">The sequence shown here is derived from an EMBL/GenBank/DDBJ whole genome shotgun (WGS) entry which is preliminary data.</text>
</comment>
<dbReference type="AlphaFoldDB" id="A0A849AC50"/>
<dbReference type="SUPFAM" id="SSF52540">
    <property type="entry name" value="P-loop containing nucleoside triphosphate hydrolases"/>
    <property type="match status" value="1"/>
</dbReference>
<keyword evidence="2" id="KW-0812">Transmembrane</keyword>
<feature type="compositionally biased region" description="Pro residues" evidence="1">
    <location>
        <begin position="643"/>
        <end position="666"/>
    </location>
</feature>
<feature type="compositionally biased region" description="Basic and acidic residues" evidence="1">
    <location>
        <begin position="714"/>
        <end position="725"/>
    </location>
</feature>
<evidence type="ECO:0000313" key="5">
    <source>
        <dbReference type="Proteomes" id="UP000562984"/>
    </source>
</evidence>
<keyword evidence="2" id="KW-1133">Transmembrane helix</keyword>
<keyword evidence="5" id="KW-1185">Reference proteome</keyword>
<dbReference type="PANTHER" id="PTHR43681">
    <property type="entry name" value="TRANSMEMBRANE GTPASE FZO"/>
    <property type="match status" value="1"/>
</dbReference>
<proteinExistence type="predicted"/>
<dbReference type="Pfam" id="PF00350">
    <property type="entry name" value="Dynamin_N"/>
    <property type="match status" value="1"/>
</dbReference>
<evidence type="ECO:0000259" key="3">
    <source>
        <dbReference type="Pfam" id="PF00350"/>
    </source>
</evidence>
<evidence type="ECO:0000256" key="1">
    <source>
        <dbReference type="SAM" id="MobiDB-lite"/>
    </source>
</evidence>
<feature type="transmembrane region" description="Helical" evidence="2">
    <location>
        <begin position="483"/>
        <end position="505"/>
    </location>
</feature>
<dbReference type="PANTHER" id="PTHR43681:SF1">
    <property type="entry name" value="SARCALUMENIN"/>
    <property type="match status" value="1"/>
</dbReference>
<gene>
    <name evidence="4" type="ORF">HKD39_13615</name>
</gene>
<name>A0A849AC50_9ACTN</name>
<dbReference type="Proteomes" id="UP000562984">
    <property type="component" value="Unassembled WGS sequence"/>
</dbReference>
<keyword evidence="2" id="KW-0472">Membrane</keyword>